<feature type="transmembrane region" description="Helical" evidence="1">
    <location>
        <begin position="152"/>
        <end position="170"/>
    </location>
</feature>
<feature type="transmembrane region" description="Helical" evidence="1">
    <location>
        <begin position="270"/>
        <end position="291"/>
    </location>
</feature>
<evidence type="ECO:0000259" key="2">
    <source>
        <dbReference type="Pfam" id="PF07786"/>
    </source>
</evidence>
<dbReference type="AlphaFoldDB" id="A0A956NIE9"/>
<feature type="transmembrane region" description="Helical" evidence="1">
    <location>
        <begin position="59"/>
        <end position="80"/>
    </location>
</feature>
<keyword evidence="1" id="KW-0812">Transmembrane</keyword>
<evidence type="ECO:0000313" key="4">
    <source>
        <dbReference type="Proteomes" id="UP000739538"/>
    </source>
</evidence>
<evidence type="ECO:0000256" key="1">
    <source>
        <dbReference type="SAM" id="Phobius"/>
    </source>
</evidence>
<keyword evidence="1" id="KW-0472">Membrane</keyword>
<dbReference type="Proteomes" id="UP000739538">
    <property type="component" value="Unassembled WGS sequence"/>
</dbReference>
<feature type="transmembrane region" description="Helical" evidence="1">
    <location>
        <begin position="303"/>
        <end position="322"/>
    </location>
</feature>
<feature type="transmembrane region" description="Helical" evidence="1">
    <location>
        <begin position="223"/>
        <end position="243"/>
    </location>
</feature>
<accession>A0A956NIE9</accession>
<dbReference type="EMBL" id="JAGQHS010000160">
    <property type="protein sequence ID" value="MCA9758313.1"/>
    <property type="molecule type" value="Genomic_DNA"/>
</dbReference>
<proteinExistence type="predicted"/>
<reference evidence="3" key="2">
    <citation type="journal article" date="2021" name="Microbiome">
        <title>Successional dynamics and alternative stable states in a saline activated sludge microbial community over 9 years.</title>
        <authorList>
            <person name="Wang Y."/>
            <person name="Ye J."/>
            <person name="Ju F."/>
            <person name="Liu L."/>
            <person name="Boyd J.A."/>
            <person name="Deng Y."/>
            <person name="Parks D.H."/>
            <person name="Jiang X."/>
            <person name="Yin X."/>
            <person name="Woodcroft B.J."/>
            <person name="Tyson G.W."/>
            <person name="Hugenholtz P."/>
            <person name="Polz M.F."/>
            <person name="Zhang T."/>
        </authorList>
    </citation>
    <scope>NUCLEOTIDE SEQUENCE</scope>
    <source>
        <strain evidence="3">HKST-UBA02</strain>
    </source>
</reference>
<organism evidence="3 4">
    <name type="scientific">Eiseniibacteriota bacterium</name>
    <dbReference type="NCBI Taxonomy" id="2212470"/>
    <lineage>
        <taxon>Bacteria</taxon>
        <taxon>Candidatus Eiseniibacteriota</taxon>
    </lineage>
</organism>
<feature type="transmembrane region" description="Helical" evidence="1">
    <location>
        <begin position="125"/>
        <end position="145"/>
    </location>
</feature>
<dbReference type="PANTHER" id="PTHR40407:SF1">
    <property type="entry name" value="HEPARAN-ALPHA-GLUCOSAMINIDE N-ACETYLTRANSFERASE CATALYTIC DOMAIN-CONTAINING PROTEIN"/>
    <property type="match status" value="1"/>
</dbReference>
<sequence length="371" mass="42350">MTTTERKQRPRFLFIDEFRGLVGILMLMGHSSYFFNSVWKSLDPLDPFFSSTGQFWLRYLGYLCAPGFLMMNGAMVWYSYTRRRESGQADWAARWHLIQRGLFLVLVQITWVNSSWGGFAQFKPGHLGIIACIGISMILLTLIVNWRWQVRLAIALLLFLVHPFLLQIPYDADQTWPRILMQTFVDSGEFNKYPVIPWFGLATMGSVMATGWIHGWHTTKERILWSSSIGLVALGLATVVRMGRGYGNIFPFSELGSYSFVLDQKYPPSLYHVLWFFGAVVLAMAVIQALGAAWPKLTASLGVVGRVPLFFYCVHIGILGVFSKRLDLFYREGGVPATLVGLALMLVVMFPLALWFGRVKRRSRNYLIRMI</sequence>
<name>A0A956NIE9_UNCEI</name>
<dbReference type="Pfam" id="PF07786">
    <property type="entry name" value="HGSNAT_cat"/>
    <property type="match status" value="1"/>
</dbReference>
<dbReference type="InterPro" id="IPR012429">
    <property type="entry name" value="HGSNAT_cat"/>
</dbReference>
<feature type="domain" description="Heparan-alpha-glucosaminide N-acetyltransferase catalytic" evidence="2">
    <location>
        <begin position="11"/>
        <end position="215"/>
    </location>
</feature>
<protein>
    <submittedName>
        <fullName evidence="3">DUF1624 domain-containing protein</fullName>
    </submittedName>
</protein>
<evidence type="ECO:0000313" key="3">
    <source>
        <dbReference type="EMBL" id="MCA9758313.1"/>
    </source>
</evidence>
<feature type="transmembrane region" description="Helical" evidence="1">
    <location>
        <begin position="21"/>
        <end position="39"/>
    </location>
</feature>
<comment type="caution">
    <text evidence="3">The sequence shown here is derived from an EMBL/GenBank/DDBJ whole genome shotgun (WGS) entry which is preliminary data.</text>
</comment>
<feature type="transmembrane region" description="Helical" evidence="1">
    <location>
        <begin position="195"/>
        <end position="216"/>
    </location>
</feature>
<reference evidence="3" key="1">
    <citation type="submission" date="2020-04" db="EMBL/GenBank/DDBJ databases">
        <authorList>
            <person name="Zhang T."/>
        </authorList>
    </citation>
    <scope>NUCLEOTIDE SEQUENCE</scope>
    <source>
        <strain evidence="3">HKST-UBA02</strain>
    </source>
</reference>
<feature type="transmembrane region" description="Helical" evidence="1">
    <location>
        <begin position="101"/>
        <end position="119"/>
    </location>
</feature>
<feature type="transmembrane region" description="Helical" evidence="1">
    <location>
        <begin position="334"/>
        <end position="356"/>
    </location>
</feature>
<keyword evidence="1" id="KW-1133">Transmembrane helix</keyword>
<gene>
    <name evidence="3" type="ORF">KDA27_21135</name>
</gene>
<dbReference type="PANTHER" id="PTHR40407">
    <property type="entry name" value="MEMBRANE PROTEIN-LIKE PROTEIN"/>
    <property type="match status" value="1"/>
</dbReference>